<dbReference type="InterPro" id="IPR041698">
    <property type="entry name" value="Methyltransf_25"/>
</dbReference>
<name>A0A841G270_9ACTN</name>
<dbReference type="Pfam" id="PF13649">
    <property type="entry name" value="Methyltransf_25"/>
    <property type="match status" value="1"/>
</dbReference>
<dbReference type="EMBL" id="JACHGT010000030">
    <property type="protein sequence ID" value="MBB6040018.1"/>
    <property type="molecule type" value="Genomic_DNA"/>
</dbReference>
<dbReference type="PANTHER" id="PTHR43317">
    <property type="entry name" value="THERMOSPERMINE SYNTHASE ACAULIS5"/>
    <property type="match status" value="1"/>
</dbReference>
<organism evidence="6 7">
    <name type="scientific">Phytomonospora endophytica</name>
    <dbReference type="NCBI Taxonomy" id="714109"/>
    <lineage>
        <taxon>Bacteria</taxon>
        <taxon>Bacillati</taxon>
        <taxon>Actinomycetota</taxon>
        <taxon>Actinomycetes</taxon>
        <taxon>Micromonosporales</taxon>
        <taxon>Micromonosporaceae</taxon>
        <taxon>Phytomonospora</taxon>
    </lineage>
</organism>
<dbReference type="RefSeq" id="WP_239122167.1">
    <property type="nucleotide sequence ID" value="NZ_BONT01000049.1"/>
</dbReference>
<reference evidence="6 7" key="1">
    <citation type="submission" date="2020-08" db="EMBL/GenBank/DDBJ databases">
        <title>Genomic Encyclopedia of Type Strains, Phase IV (KMG-IV): sequencing the most valuable type-strain genomes for metagenomic binning, comparative biology and taxonomic classification.</title>
        <authorList>
            <person name="Goeker M."/>
        </authorList>
    </citation>
    <scope>NUCLEOTIDE SEQUENCE [LARGE SCALE GENOMIC DNA]</scope>
    <source>
        <strain evidence="6 7">YIM 65646</strain>
    </source>
</reference>
<evidence type="ECO:0000256" key="1">
    <source>
        <dbReference type="ARBA" id="ARBA00007867"/>
    </source>
</evidence>
<keyword evidence="3 4" id="KW-0620">Polyamine biosynthesis</keyword>
<dbReference type="GO" id="GO:0006596">
    <property type="term" value="P:polyamine biosynthetic process"/>
    <property type="evidence" value="ECO:0007669"/>
    <property type="project" value="UniProtKB-UniRule"/>
</dbReference>
<dbReference type="NCBIfam" id="NF037959">
    <property type="entry name" value="MFS_SpdSyn"/>
    <property type="match status" value="1"/>
</dbReference>
<dbReference type="AlphaFoldDB" id="A0A841G270"/>
<evidence type="ECO:0000256" key="3">
    <source>
        <dbReference type="ARBA" id="ARBA00023115"/>
    </source>
</evidence>
<feature type="domain" description="PABS" evidence="5">
    <location>
        <begin position="1"/>
        <end position="213"/>
    </location>
</feature>
<dbReference type="Proteomes" id="UP000548476">
    <property type="component" value="Unassembled WGS sequence"/>
</dbReference>
<dbReference type="PANTHER" id="PTHR43317:SF1">
    <property type="entry name" value="THERMOSPERMINE SYNTHASE ACAULIS5"/>
    <property type="match status" value="1"/>
</dbReference>
<keyword evidence="2 4" id="KW-0808">Transferase</keyword>
<dbReference type="InterPro" id="IPR029063">
    <property type="entry name" value="SAM-dependent_MTases_sf"/>
</dbReference>
<protein>
    <submittedName>
        <fullName evidence="6">Spermidine synthase</fullName>
    </submittedName>
</protein>
<proteinExistence type="inferred from homology"/>
<evidence type="ECO:0000256" key="4">
    <source>
        <dbReference type="PROSITE-ProRule" id="PRU00354"/>
    </source>
</evidence>
<dbReference type="Gene3D" id="3.40.50.150">
    <property type="entry name" value="Vaccinia Virus protein VP39"/>
    <property type="match status" value="1"/>
</dbReference>
<dbReference type="InterPro" id="IPR030374">
    <property type="entry name" value="PABS"/>
</dbReference>
<evidence type="ECO:0000259" key="5">
    <source>
        <dbReference type="PROSITE" id="PS51006"/>
    </source>
</evidence>
<evidence type="ECO:0000313" key="7">
    <source>
        <dbReference type="Proteomes" id="UP000548476"/>
    </source>
</evidence>
<sequence length="281" mass="30097">MTDDVRLVPDPDRPRCFYLYAGESEQSHVDLDDPRHLEFDYVRYLSYVLDALAPKGEPLRVLHLGAGALTLPRYVAATRPGSYQQAVDIDADMIALVRESAPLPKRVKVKVRIGDAREQLAAAPDDCYDVIVLDVFAGNVTPAHLTTVEFTAEVARVLRPGGAFLMNAGDGGQLKYTKALAATIGALFPHGCVLGSTTVLRGRRFGNVVLCGSTRPFDDAAIARRAAGDIFPTRYLDSAEFAAHAKGAPVNTDGSAVASPAPPGLLAEMVRKRSSRGGARP</sequence>
<comment type="similarity">
    <text evidence="1">Belongs to the spermidine/spermine synthase family.</text>
</comment>
<dbReference type="CDD" id="cd02440">
    <property type="entry name" value="AdoMet_MTases"/>
    <property type="match status" value="1"/>
</dbReference>
<accession>A0A841G270</accession>
<dbReference type="PROSITE" id="PS51006">
    <property type="entry name" value="PABS_2"/>
    <property type="match status" value="1"/>
</dbReference>
<keyword evidence="7" id="KW-1185">Reference proteome</keyword>
<dbReference type="SUPFAM" id="SSF53335">
    <property type="entry name" value="S-adenosyl-L-methionine-dependent methyltransferases"/>
    <property type="match status" value="1"/>
</dbReference>
<dbReference type="GO" id="GO:0016740">
    <property type="term" value="F:transferase activity"/>
    <property type="evidence" value="ECO:0007669"/>
    <property type="project" value="UniProtKB-UniRule"/>
</dbReference>
<feature type="active site" description="Proton acceptor" evidence="4">
    <location>
        <position position="134"/>
    </location>
</feature>
<evidence type="ECO:0000313" key="6">
    <source>
        <dbReference type="EMBL" id="MBB6040018.1"/>
    </source>
</evidence>
<comment type="caution">
    <text evidence="6">The sequence shown here is derived from an EMBL/GenBank/DDBJ whole genome shotgun (WGS) entry which is preliminary data.</text>
</comment>
<gene>
    <name evidence="6" type="ORF">HNR73_007917</name>
</gene>
<evidence type="ECO:0000256" key="2">
    <source>
        <dbReference type="ARBA" id="ARBA00022679"/>
    </source>
</evidence>